<accession>A0AAW1SJD6</accession>
<organism evidence="2 3">
    <name type="scientific">Elliptochloris bilobata</name>
    <dbReference type="NCBI Taxonomy" id="381761"/>
    <lineage>
        <taxon>Eukaryota</taxon>
        <taxon>Viridiplantae</taxon>
        <taxon>Chlorophyta</taxon>
        <taxon>core chlorophytes</taxon>
        <taxon>Trebouxiophyceae</taxon>
        <taxon>Trebouxiophyceae incertae sedis</taxon>
        <taxon>Elliptochloris clade</taxon>
        <taxon>Elliptochloris</taxon>
    </lineage>
</organism>
<evidence type="ECO:0000313" key="2">
    <source>
        <dbReference type="EMBL" id="KAK9846437.1"/>
    </source>
</evidence>
<dbReference type="AlphaFoldDB" id="A0AAW1SJD6"/>
<evidence type="ECO:0008006" key="4">
    <source>
        <dbReference type="Google" id="ProtNLM"/>
    </source>
</evidence>
<proteinExistence type="predicted"/>
<dbReference type="Proteomes" id="UP001445335">
    <property type="component" value="Unassembled WGS sequence"/>
</dbReference>
<keyword evidence="3" id="KW-1185">Reference proteome</keyword>
<evidence type="ECO:0000256" key="1">
    <source>
        <dbReference type="SAM" id="MobiDB-lite"/>
    </source>
</evidence>
<protein>
    <recommendedName>
        <fullName evidence="4">Late endosomal/lysosomal adaptor and MAPK and MTOR activator 5</fullName>
    </recommendedName>
</protein>
<sequence length="147" mass="15336">MGANKPAAAPHWDTQLQHYLQQGVLSGYALIDAAGRCVCEAGVLCGELPTASASQLSAAFHALERAPERLQLCGQAAVVVRRTAADIYATLPHRRASVCVSNLPSGVLHGYACRAYAQGKWGEGATEGGSSGSMLMNADQDPVVLET</sequence>
<name>A0AAW1SJD6_9CHLO</name>
<feature type="region of interest" description="Disordered" evidence="1">
    <location>
        <begin position="127"/>
        <end position="147"/>
    </location>
</feature>
<gene>
    <name evidence="2" type="ORF">WJX81_003759</name>
</gene>
<evidence type="ECO:0000313" key="3">
    <source>
        <dbReference type="Proteomes" id="UP001445335"/>
    </source>
</evidence>
<dbReference type="EMBL" id="JALJOU010000001">
    <property type="protein sequence ID" value="KAK9846437.1"/>
    <property type="molecule type" value="Genomic_DNA"/>
</dbReference>
<reference evidence="2 3" key="1">
    <citation type="journal article" date="2024" name="Nat. Commun.">
        <title>Phylogenomics reveals the evolutionary origins of lichenization in chlorophyte algae.</title>
        <authorList>
            <person name="Puginier C."/>
            <person name="Libourel C."/>
            <person name="Otte J."/>
            <person name="Skaloud P."/>
            <person name="Haon M."/>
            <person name="Grisel S."/>
            <person name="Petersen M."/>
            <person name="Berrin J.G."/>
            <person name="Delaux P.M."/>
            <person name="Dal Grande F."/>
            <person name="Keller J."/>
        </authorList>
    </citation>
    <scope>NUCLEOTIDE SEQUENCE [LARGE SCALE GENOMIC DNA]</scope>
    <source>
        <strain evidence="2 3">SAG 245.80</strain>
    </source>
</reference>
<comment type="caution">
    <text evidence="2">The sequence shown here is derived from an EMBL/GenBank/DDBJ whole genome shotgun (WGS) entry which is preliminary data.</text>
</comment>